<dbReference type="Proteomes" id="UP000789901">
    <property type="component" value="Unassembled WGS sequence"/>
</dbReference>
<dbReference type="EMBL" id="CAJVQB010054911">
    <property type="protein sequence ID" value="CAG8837029.1"/>
    <property type="molecule type" value="Genomic_DNA"/>
</dbReference>
<evidence type="ECO:0000313" key="3">
    <source>
        <dbReference type="EMBL" id="CAG8837029.1"/>
    </source>
</evidence>
<evidence type="ECO:0000313" key="4">
    <source>
        <dbReference type="Proteomes" id="UP000789901"/>
    </source>
</evidence>
<keyword evidence="4" id="KW-1185">Reference proteome</keyword>
<evidence type="ECO:0000256" key="1">
    <source>
        <dbReference type="ARBA" id="ARBA00022989"/>
    </source>
</evidence>
<dbReference type="Pfam" id="PF08407">
    <property type="entry name" value="Chitin_synth_1N"/>
    <property type="match status" value="1"/>
</dbReference>
<accession>A0ABN7WQW7</accession>
<keyword evidence="1" id="KW-0812">Transmembrane</keyword>
<comment type="caution">
    <text evidence="3">The sequence shown here is derived from an EMBL/GenBank/DDBJ whole genome shotgun (WGS) entry which is preliminary data.</text>
</comment>
<keyword evidence="1" id="KW-1133">Transmembrane helix</keyword>
<feature type="domain" description="Chitin synthase N-terminal" evidence="2">
    <location>
        <begin position="46"/>
        <end position="110"/>
    </location>
</feature>
<sequence>MHLKKEYEQNFTNLEHSSDIKNERKKGILADLEIQSNQIIISLRMEKKIQPTNGNLVFDHPVPNGVFDKDSFTFDEEFTNIRYTAITCDPDKFLNKQYSIRQKNYKRNTEIMI</sequence>
<keyword evidence="1" id="KW-0472">Membrane</keyword>
<reference evidence="3 4" key="1">
    <citation type="submission" date="2021-06" db="EMBL/GenBank/DDBJ databases">
        <authorList>
            <person name="Kallberg Y."/>
            <person name="Tangrot J."/>
            <person name="Rosling A."/>
        </authorList>
    </citation>
    <scope>NUCLEOTIDE SEQUENCE [LARGE SCALE GENOMIC DNA]</scope>
    <source>
        <strain evidence="3 4">120-4 pot B 10/14</strain>
    </source>
</reference>
<dbReference type="InterPro" id="IPR013616">
    <property type="entry name" value="Chitin_synth_N"/>
</dbReference>
<evidence type="ECO:0000259" key="2">
    <source>
        <dbReference type="Pfam" id="PF08407"/>
    </source>
</evidence>
<name>A0ABN7WQW7_GIGMA</name>
<gene>
    <name evidence="3" type="ORF">GMARGA_LOCUS33319</name>
</gene>
<feature type="non-terminal residue" evidence="3">
    <location>
        <position position="113"/>
    </location>
</feature>
<protein>
    <submittedName>
        <fullName evidence="3">45958_t:CDS:1</fullName>
    </submittedName>
</protein>
<organism evidence="3 4">
    <name type="scientific">Gigaspora margarita</name>
    <dbReference type="NCBI Taxonomy" id="4874"/>
    <lineage>
        <taxon>Eukaryota</taxon>
        <taxon>Fungi</taxon>
        <taxon>Fungi incertae sedis</taxon>
        <taxon>Mucoromycota</taxon>
        <taxon>Glomeromycotina</taxon>
        <taxon>Glomeromycetes</taxon>
        <taxon>Diversisporales</taxon>
        <taxon>Gigasporaceae</taxon>
        <taxon>Gigaspora</taxon>
    </lineage>
</organism>
<proteinExistence type="predicted"/>